<evidence type="ECO:0000313" key="3">
    <source>
        <dbReference type="Proteomes" id="UP000199259"/>
    </source>
</evidence>
<comment type="caution">
    <text evidence="2">The sequence shown here is derived from an EMBL/GenBank/DDBJ whole genome shotgun (WGS) entry which is preliminary data.</text>
</comment>
<gene>
    <name evidence="2" type="ORF">SAMN04488589_2257</name>
</gene>
<dbReference type="InterPro" id="IPR005532">
    <property type="entry name" value="SUMF_dom"/>
</dbReference>
<dbReference type="PANTHER" id="PTHR23150">
    <property type="entry name" value="SULFATASE MODIFYING FACTOR 1, 2"/>
    <property type="match status" value="1"/>
</dbReference>
<dbReference type="InterPro" id="IPR042095">
    <property type="entry name" value="SUMF_sf"/>
</dbReference>
<evidence type="ECO:0000259" key="1">
    <source>
        <dbReference type="Pfam" id="PF03781"/>
    </source>
</evidence>
<keyword evidence="3" id="KW-1185">Reference proteome</keyword>
<dbReference type="GO" id="GO:0120147">
    <property type="term" value="F:formylglycine-generating oxidase activity"/>
    <property type="evidence" value="ECO:0007669"/>
    <property type="project" value="TreeGrafter"/>
</dbReference>
<dbReference type="SUPFAM" id="SSF56436">
    <property type="entry name" value="C-type lectin-like"/>
    <property type="match status" value="1"/>
</dbReference>
<sequence length="284" mass="32228">MKQEMTGVISYTKSQVLNMVHCETVNRIDKDNNRHNDGQNEAGKYTNGCIEGIDNKNTGKVYVNSIGIEFVLIPSGKFMMGSKQDATARPVHEVTISEPFFLGKYPVTQKEWISIMGSNPSLFKSHDNHPVEQVSWDDVQEFISKLNKKEGTDKYRLPSEAEWEYACRAGTTSKYHFGDDESDLDDYGWYSGKTTYPVGQKKPNPWGLYDMNGNVWEWCEDKWHSSFEGAPEDGSAWGDSSSFLRIDRGGCWSSLSRFCRSALRSANIADDRMGFTGFRILKEV</sequence>
<evidence type="ECO:0000313" key="2">
    <source>
        <dbReference type="EMBL" id="SDG14403.1"/>
    </source>
</evidence>
<accession>A0A7Z7AY26</accession>
<protein>
    <submittedName>
        <fullName evidence="2">Formylglycine-generating enzyme, required for sulfatase activity, contains SUMF1/FGE domain</fullName>
    </submittedName>
</protein>
<dbReference type="Gene3D" id="3.90.1580.10">
    <property type="entry name" value="paralog of FGE (formylglycine-generating enzyme)"/>
    <property type="match status" value="1"/>
</dbReference>
<dbReference type="Pfam" id="PF03781">
    <property type="entry name" value="FGE-sulfatase"/>
    <property type="match status" value="1"/>
</dbReference>
<dbReference type="Proteomes" id="UP000199259">
    <property type="component" value="Unassembled WGS sequence"/>
</dbReference>
<dbReference type="EMBL" id="FNCA01000008">
    <property type="protein sequence ID" value="SDG14403.1"/>
    <property type="molecule type" value="Genomic_DNA"/>
</dbReference>
<reference evidence="2 3" key="1">
    <citation type="submission" date="2016-10" db="EMBL/GenBank/DDBJ databases">
        <authorList>
            <person name="Varghese N."/>
            <person name="Submissions S."/>
        </authorList>
    </citation>
    <scope>NUCLEOTIDE SEQUENCE [LARGE SCALE GENOMIC DNA]</scope>
    <source>
        <strain evidence="2 3">PL 12/M</strain>
    </source>
</reference>
<dbReference type="InterPro" id="IPR051043">
    <property type="entry name" value="Sulfatase_Mod_Factor_Kinase"/>
</dbReference>
<name>A0A7Z7AY26_9EURY</name>
<dbReference type="PANTHER" id="PTHR23150:SF19">
    <property type="entry name" value="FORMYLGLYCINE-GENERATING ENZYME"/>
    <property type="match status" value="1"/>
</dbReference>
<dbReference type="AlphaFoldDB" id="A0A7Z7AY26"/>
<proteinExistence type="predicted"/>
<organism evidence="2 3">
    <name type="scientific">Methanolobus vulcani</name>
    <dbReference type="NCBI Taxonomy" id="38026"/>
    <lineage>
        <taxon>Archaea</taxon>
        <taxon>Methanobacteriati</taxon>
        <taxon>Methanobacteriota</taxon>
        <taxon>Stenosarchaea group</taxon>
        <taxon>Methanomicrobia</taxon>
        <taxon>Methanosarcinales</taxon>
        <taxon>Methanosarcinaceae</taxon>
        <taxon>Methanolobus</taxon>
    </lineage>
</organism>
<feature type="domain" description="Sulfatase-modifying factor enzyme-like" evidence="1">
    <location>
        <begin position="69"/>
        <end position="281"/>
    </location>
</feature>
<dbReference type="InterPro" id="IPR016187">
    <property type="entry name" value="CTDL_fold"/>
</dbReference>